<feature type="region of interest" description="Disordered" evidence="1">
    <location>
        <begin position="89"/>
        <end position="110"/>
    </location>
</feature>
<dbReference type="AlphaFoldDB" id="A0A1D2M5P4"/>
<sequence length="249" mass="26588">TVLVIMGDQEFRNGFGIGQFPNNMAVAGAPEGGSESQRVILTQNSALNVFVMGPGNVTINLGFHVDAAAAQGRMASQMWNNMGITTPPQQEQFQPPPSFGTTATGTTFPQAGSISELRNSRLSPGATIHPSKLGTTPQEYGRYVTTRKPLSVSALSPIAYSPPNGNSPQNLIGRSPDSGYNSPSQAEIIPPCNSINFPVDVRVVFPSSGSSFFPLTTGFGPINYFLISHSTFLSNYNSLGYLFHHFTLL</sequence>
<feature type="compositionally biased region" description="Polar residues" evidence="1">
    <location>
        <begin position="99"/>
        <end position="110"/>
    </location>
</feature>
<dbReference type="EMBL" id="LJIJ01003934">
    <property type="protein sequence ID" value="ODM88234.1"/>
    <property type="molecule type" value="Genomic_DNA"/>
</dbReference>
<evidence type="ECO:0000256" key="1">
    <source>
        <dbReference type="SAM" id="MobiDB-lite"/>
    </source>
</evidence>
<protein>
    <submittedName>
        <fullName evidence="2">Uncharacterized protein</fullName>
    </submittedName>
</protein>
<evidence type="ECO:0000313" key="2">
    <source>
        <dbReference type="EMBL" id="ODM88234.1"/>
    </source>
</evidence>
<dbReference type="Proteomes" id="UP000094527">
    <property type="component" value="Unassembled WGS sequence"/>
</dbReference>
<name>A0A1D2M5P4_ORCCI</name>
<feature type="non-terminal residue" evidence="2">
    <location>
        <position position="1"/>
    </location>
</feature>
<accession>A0A1D2M5P4</accession>
<comment type="caution">
    <text evidence="2">The sequence shown here is derived from an EMBL/GenBank/DDBJ whole genome shotgun (WGS) entry which is preliminary data.</text>
</comment>
<organism evidence="2 3">
    <name type="scientific">Orchesella cincta</name>
    <name type="common">Springtail</name>
    <name type="synonym">Podura cincta</name>
    <dbReference type="NCBI Taxonomy" id="48709"/>
    <lineage>
        <taxon>Eukaryota</taxon>
        <taxon>Metazoa</taxon>
        <taxon>Ecdysozoa</taxon>
        <taxon>Arthropoda</taxon>
        <taxon>Hexapoda</taxon>
        <taxon>Collembola</taxon>
        <taxon>Entomobryomorpha</taxon>
        <taxon>Entomobryoidea</taxon>
        <taxon>Orchesellidae</taxon>
        <taxon>Orchesellinae</taxon>
        <taxon>Orchesella</taxon>
    </lineage>
</organism>
<keyword evidence="3" id="KW-1185">Reference proteome</keyword>
<proteinExistence type="predicted"/>
<evidence type="ECO:0000313" key="3">
    <source>
        <dbReference type="Proteomes" id="UP000094527"/>
    </source>
</evidence>
<reference evidence="2 3" key="1">
    <citation type="journal article" date="2016" name="Genome Biol. Evol.">
        <title>Gene Family Evolution Reflects Adaptation to Soil Environmental Stressors in the Genome of the Collembolan Orchesella cincta.</title>
        <authorList>
            <person name="Faddeeva-Vakhrusheva A."/>
            <person name="Derks M.F."/>
            <person name="Anvar S.Y."/>
            <person name="Agamennone V."/>
            <person name="Suring W."/>
            <person name="Smit S."/>
            <person name="van Straalen N.M."/>
            <person name="Roelofs D."/>
        </authorList>
    </citation>
    <scope>NUCLEOTIDE SEQUENCE [LARGE SCALE GENOMIC DNA]</scope>
    <source>
        <tissue evidence="2">Mixed pool</tissue>
    </source>
</reference>
<gene>
    <name evidence="2" type="ORF">Ocin01_18448</name>
</gene>